<dbReference type="RefSeq" id="XP_008620414.1">
    <property type="nucleotide sequence ID" value="XM_008622192.1"/>
</dbReference>
<evidence type="ECO:0000313" key="4">
    <source>
        <dbReference type="Proteomes" id="UP000030762"/>
    </source>
</evidence>
<dbReference type="VEuPathDB" id="FungiDB:SDRG_16003"/>
<sequence length="161" mass="17405">MTKLGALLLLAALATLAMATNCDECARSGNCSAAHASGPGHHCGGYDKLGHRTECCCGVHQECVDPTRAQQCRCTTVVRVPPEASVLDFLAHCLIVAISSIVLLNVALSCRLMIHTVDCIFALGRRIRSWWTQRRSAPRTTPRAKRASRTALVHEDDDNAP</sequence>
<dbReference type="InParanoid" id="T0PV69"/>
<dbReference type="GeneID" id="19956730"/>
<feature type="signal peptide" evidence="2">
    <location>
        <begin position="1"/>
        <end position="19"/>
    </location>
</feature>
<evidence type="ECO:0000256" key="1">
    <source>
        <dbReference type="SAM" id="MobiDB-lite"/>
    </source>
</evidence>
<keyword evidence="4" id="KW-1185">Reference proteome</keyword>
<organism evidence="3 4">
    <name type="scientific">Saprolegnia diclina (strain VS20)</name>
    <dbReference type="NCBI Taxonomy" id="1156394"/>
    <lineage>
        <taxon>Eukaryota</taxon>
        <taxon>Sar</taxon>
        <taxon>Stramenopiles</taxon>
        <taxon>Oomycota</taxon>
        <taxon>Saprolegniomycetes</taxon>
        <taxon>Saprolegniales</taxon>
        <taxon>Saprolegniaceae</taxon>
        <taxon>Saprolegnia</taxon>
    </lineage>
</organism>
<proteinExistence type="predicted"/>
<protein>
    <recommendedName>
        <fullName evidence="5">EGF-like domain-containing protein</fullName>
    </recommendedName>
</protein>
<reference evidence="3 4" key="1">
    <citation type="submission" date="2012-04" db="EMBL/GenBank/DDBJ databases">
        <title>The Genome Sequence of Saprolegnia declina VS20.</title>
        <authorList>
            <consortium name="The Broad Institute Genome Sequencing Platform"/>
            <person name="Russ C."/>
            <person name="Nusbaum C."/>
            <person name="Tyler B."/>
            <person name="van West P."/>
            <person name="Dieguez-Uribeondo J."/>
            <person name="de Bruijn I."/>
            <person name="Tripathy S."/>
            <person name="Jiang R."/>
            <person name="Young S.K."/>
            <person name="Zeng Q."/>
            <person name="Gargeya S."/>
            <person name="Fitzgerald M."/>
            <person name="Haas B."/>
            <person name="Abouelleil A."/>
            <person name="Alvarado L."/>
            <person name="Arachchi H.M."/>
            <person name="Berlin A."/>
            <person name="Chapman S.B."/>
            <person name="Goldberg J."/>
            <person name="Griggs A."/>
            <person name="Gujja S."/>
            <person name="Hansen M."/>
            <person name="Howarth C."/>
            <person name="Imamovic A."/>
            <person name="Larimer J."/>
            <person name="McCowen C."/>
            <person name="Montmayeur A."/>
            <person name="Murphy C."/>
            <person name="Neiman D."/>
            <person name="Pearson M."/>
            <person name="Priest M."/>
            <person name="Roberts A."/>
            <person name="Saif S."/>
            <person name="Shea T."/>
            <person name="Sisk P."/>
            <person name="Sykes S."/>
            <person name="Wortman J."/>
            <person name="Nusbaum C."/>
            <person name="Birren B."/>
        </authorList>
    </citation>
    <scope>NUCLEOTIDE SEQUENCE [LARGE SCALE GENOMIC DNA]</scope>
    <source>
        <strain evidence="3 4">VS20</strain>
    </source>
</reference>
<dbReference type="AlphaFoldDB" id="T0PV69"/>
<dbReference type="Proteomes" id="UP000030762">
    <property type="component" value="Unassembled WGS sequence"/>
</dbReference>
<feature type="chain" id="PRO_5004569586" description="EGF-like domain-containing protein" evidence="2">
    <location>
        <begin position="20"/>
        <end position="161"/>
    </location>
</feature>
<evidence type="ECO:0000313" key="3">
    <source>
        <dbReference type="EMBL" id="EQC26151.1"/>
    </source>
</evidence>
<keyword evidence="2" id="KW-0732">Signal</keyword>
<gene>
    <name evidence="3" type="ORF">SDRG_16003</name>
</gene>
<dbReference type="EMBL" id="JH767240">
    <property type="protein sequence ID" value="EQC26151.1"/>
    <property type="molecule type" value="Genomic_DNA"/>
</dbReference>
<evidence type="ECO:0000256" key="2">
    <source>
        <dbReference type="SAM" id="SignalP"/>
    </source>
</evidence>
<evidence type="ECO:0008006" key="5">
    <source>
        <dbReference type="Google" id="ProtNLM"/>
    </source>
</evidence>
<feature type="region of interest" description="Disordered" evidence="1">
    <location>
        <begin position="138"/>
        <end position="161"/>
    </location>
</feature>
<name>T0PV69_SAPDV</name>
<accession>T0PV69</accession>